<accession>A0A2A6B5H9</accession>
<reference evidence="2" key="1">
    <citation type="journal article" date="2008" name="Nat. Genet.">
        <title>The Pristionchus pacificus genome provides a unique perspective on nematode lifestyle and parasitism.</title>
        <authorList>
            <person name="Dieterich C."/>
            <person name="Clifton S.W."/>
            <person name="Schuster L.N."/>
            <person name="Chinwalla A."/>
            <person name="Delehaunty K."/>
            <person name="Dinkelacker I."/>
            <person name="Fulton L."/>
            <person name="Fulton R."/>
            <person name="Godfrey J."/>
            <person name="Minx P."/>
            <person name="Mitreva M."/>
            <person name="Roeseler W."/>
            <person name="Tian H."/>
            <person name="Witte H."/>
            <person name="Yang S.P."/>
            <person name="Wilson R.K."/>
            <person name="Sommer R.J."/>
        </authorList>
    </citation>
    <scope>NUCLEOTIDE SEQUENCE [LARGE SCALE GENOMIC DNA]</scope>
    <source>
        <strain evidence="2">PS312</strain>
    </source>
</reference>
<reference evidence="1" key="2">
    <citation type="submission" date="2022-06" db="UniProtKB">
        <authorList>
            <consortium name="EnsemblMetazoa"/>
        </authorList>
    </citation>
    <scope>IDENTIFICATION</scope>
    <source>
        <strain evidence="1">PS312</strain>
    </source>
</reference>
<keyword evidence="2" id="KW-1185">Reference proteome</keyword>
<name>A0A2A6B5H9_PRIPA</name>
<dbReference type="Proteomes" id="UP000005239">
    <property type="component" value="Unassembled WGS sequence"/>
</dbReference>
<evidence type="ECO:0000313" key="1">
    <source>
        <dbReference type="EnsemblMetazoa" id="PPA43857.1"/>
    </source>
</evidence>
<sequence length="112" mass="12387">MQMASPIAQASERYLLHSPFSILALTTGGRLSPPLSSISNLENPRPSAWVTGRVSPIWIIKRRTQDGFLSAQVINGQEWPTQEDCFDFGGWMIYFVAQDLSTKRGGPSTTES</sequence>
<accession>A0A8R1UYN9</accession>
<proteinExistence type="predicted"/>
<organism evidence="1 2">
    <name type="scientific">Pristionchus pacificus</name>
    <name type="common">Parasitic nematode worm</name>
    <dbReference type="NCBI Taxonomy" id="54126"/>
    <lineage>
        <taxon>Eukaryota</taxon>
        <taxon>Metazoa</taxon>
        <taxon>Ecdysozoa</taxon>
        <taxon>Nematoda</taxon>
        <taxon>Chromadorea</taxon>
        <taxon>Rhabditida</taxon>
        <taxon>Rhabditina</taxon>
        <taxon>Diplogasteromorpha</taxon>
        <taxon>Diplogasteroidea</taxon>
        <taxon>Neodiplogasteridae</taxon>
        <taxon>Pristionchus</taxon>
    </lineage>
</organism>
<gene>
    <name evidence="1" type="primary">WBGene00282226</name>
</gene>
<dbReference type="EnsemblMetazoa" id="PPA43857.1">
    <property type="protein sequence ID" value="PPA43857.1"/>
    <property type="gene ID" value="WBGene00282226"/>
</dbReference>
<evidence type="ECO:0000313" key="2">
    <source>
        <dbReference type="Proteomes" id="UP000005239"/>
    </source>
</evidence>
<protein>
    <submittedName>
        <fullName evidence="1">Uncharacterized protein</fullName>
    </submittedName>
</protein>
<dbReference type="AlphaFoldDB" id="A0A2A6B5H9"/>